<reference evidence="1" key="3">
    <citation type="submission" date="2022-06" db="EMBL/GenBank/DDBJ databases">
        <title>Resources to Facilitate Use of the Altered Schaedler Flora (ASF) Mouse Model to Study Microbiome Function.</title>
        <authorList>
            <person name="Proctor A."/>
            <person name="Parvinroo S."/>
            <person name="Richie T."/>
            <person name="Jia X."/>
            <person name="Lee S.T.M."/>
            <person name="Karp P.D."/>
            <person name="Paley S."/>
            <person name="Kostic A.D."/>
            <person name="Pierre J.F."/>
            <person name="Wannemuehler M.J."/>
            <person name="Phillips G.J."/>
        </authorList>
    </citation>
    <scope>NUCLEOTIDE SEQUENCE</scope>
    <source>
        <strain evidence="1">ASF457</strain>
    </source>
</reference>
<evidence type="ECO:0000313" key="1">
    <source>
        <dbReference type="EMBL" id="USF24422.1"/>
    </source>
</evidence>
<dbReference type="InterPro" id="IPR026287">
    <property type="entry name" value="SoFic-like"/>
</dbReference>
<reference evidence="1" key="1">
    <citation type="journal article" date="2014" name="Genome Announc.">
        <title>Draft genome sequences of the altered schaedler flora, a defined bacterial community from gnotobiotic mice.</title>
        <authorList>
            <person name="Wannemuehler M.J."/>
            <person name="Overstreet A.M."/>
            <person name="Ward D.V."/>
            <person name="Phillips G.J."/>
        </authorList>
    </citation>
    <scope>NUCLEOTIDE SEQUENCE</scope>
    <source>
        <strain evidence="1">ASF457</strain>
    </source>
</reference>
<gene>
    <name evidence="1" type="primary">fic</name>
    <name evidence="1" type="ORF">N508_001508</name>
</gene>
<dbReference type="eggNOG" id="COG3177">
    <property type="taxonomic scope" value="Bacteria"/>
</dbReference>
<keyword evidence="2" id="KW-1185">Reference proteome</keyword>
<dbReference type="InterPro" id="IPR040198">
    <property type="entry name" value="Fido_containing"/>
</dbReference>
<dbReference type="EC" id="2.7.7.-" evidence="1"/>
<organism evidence="1 2">
    <name type="scientific">Mucispirillum schaedleri ASF457</name>
    <dbReference type="NCBI Taxonomy" id="1379858"/>
    <lineage>
        <taxon>Bacteria</taxon>
        <taxon>Pseudomonadati</taxon>
        <taxon>Deferribacterota</taxon>
        <taxon>Deferribacteres</taxon>
        <taxon>Deferribacterales</taxon>
        <taxon>Mucispirillaceae</taxon>
        <taxon>Mucispirillum</taxon>
    </lineage>
</organism>
<dbReference type="EMBL" id="CP097562">
    <property type="protein sequence ID" value="USF24422.1"/>
    <property type="molecule type" value="Genomic_DNA"/>
</dbReference>
<dbReference type="RefSeq" id="WP_023275804.1">
    <property type="nucleotide sequence ID" value="NZ_CP097562.1"/>
</dbReference>
<dbReference type="InterPro" id="IPR025758">
    <property type="entry name" value="Fic/DOC_N"/>
</dbReference>
<dbReference type="Proteomes" id="UP000017429">
    <property type="component" value="Chromosome"/>
</dbReference>
<dbReference type="InterPro" id="IPR036597">
    <property type="entry name" value="Fido-like_dom_sf"/>
</dbReference>
<dbReference type="PROSITE" id="PS51459">
    <property type="entry name" value="FIDO"/>
    <property type="match status" value="1"/>
</dbReference>
<reference evidence="1" key="2">
    <citation type="submission" date="2022-05" db="EMBL/GenBank/DDBJ databases">
        <authorList>
            <person name="Proctor A.L."/>
            <person name="Phillips G.J."/>
            <person name="Wannemuehler M.J."/>
        </authorList>
    </citation>
    <scope>NUCLEOTIDE SEQUENCE</scope>
    <source>
        <strain evidence="1">ASF457</strain>
    </source>
</reference>
<sequence length="385" mass="43458">MERGLQGRYEILRLGGEEVRSFIPNELPLKQLLQLNTEISKKLDNALVSLGRLDSISEILPDSSLFLYMYVRKEAVLSSMIEGTQSSISDLLVYELEGIPGVPMDDAMEVSNYVKALEYGVKCIDEGFPISSRLFKKIHNILLSKGRGSKKEPGQYRLSQNWIGGTRPGNAVYVPPPPDMVDKCMGNLENFLHDIKSVTPVLLKAAISHVQFETIHPFLDGNGRLGRLLISLLLYENKILQKPLLYLSLYFKIHRQEYYEHLTNVRVKGDWEKWIDFFADAVIHTSNQAVRTARNLINLINDDEAKVNNIGRASSTALTVYRCFVKNPILNAGAIQNQSSLSTATIHSSLENLVTLGILEEVSQKKRNKIFAYKEYINILNEGTE</sequence>
<proteinExistence type="predicted"/>
<dbReference type="SUPFAM" id="SSF140931">
    <property type="entry name" value="Fic-like"/>
    <property type="match status" value="1"/>
</dbReference>
<dbReference type="Gene3D" id="1.10.3290.10">
    <property type="entry name" value="Fido-like domain"/>
    <property type="match status" value="1"/>
</dbReference>
<dbReference type="PIRSF" id="PIRSF038925">
    <property type="entry name" value="AMP-prot_trans"/>
    <property type="match status" value="1"/>
</dbReference>
<keyword evidence="1" id="KW-0548">Nucleotidyltransferase</keyword>
<name>V2RKT2_9BACT</name>
<dbReference type="PANTHER" id="PTHR13504">
    <property type="entry name" value="FIDO DOMAIN-CONTAINING PROTEIN DDB_G0283145"/>
    <property type="match status" value="1"/>
</dbReference>
<protein>
    <submittedName>
        <fullName evidence="1">Protein adenylyltransferase SoFic</fullName>
        <ecNumber evidence="1">2.7.7.-</ecNumber>
    </submittedName>
</protein>
<dbReference type="Pfam" id="PF13784">
    <property type="entry name" value="Fic_N"/>
    <property type="match status" value="1"/>
</dbReference>
<accession>V2RKT2</accession>
<dbReference type="KEGG" id="msch:N508_001508"/>
<dbReference type="AlphaFoldDB" id="V2RKT2"/>
<dbReference type="InterPro" id="IPR003812">
    <property type="entry name" value="Fido"/>
</dbReference>
<evidence type="ECO:0000313" key="2">
    <source>
        <dbReference type="Proteomes" id="UP000017429"/>
    </source>
</evidence>
<dbReference type="PANTHER" id="PTHR13504:SF38">
    <property type="entry name" value="FIDO DOMAIN-CONTAINING PROTEIN"/>
    <property type="match status" value="1"/>
</dbReference>
<dbReference type="Pfam" id="PF02661">
    <property type="entry name" value="Fic"/>
    <property type="match status" value="1"/>
</dbReference>
<keyword evidence="1" id="KW-0808">Transferase</keyword>
<dbReference type="GO" id="GO:0016779">
    <property type="term" value="F:nucleotidyltransferase activity"/>
    <property type="evidence" value="ECO:0007669"/>
    <property type="project" value="UniProtKB-KW"/>
</dbReference>
<dbReference type="OrthoDB" id="9807853at2"/>